<keyword evidence="2" id="KW-1185">Reference proteome</keyword>
<reference evidence="1" key="1">
    <citation type="journal article" date="2022" name="Int. J. Mol. Sci.">
        <title>Draft Genome of Tanacetum Coccineum: Genomic Comparison of Closely Related Tanacetum-Family Plants.</title>
        <authorList>
            <person name="Yamashiro T."/>
            <person name="Shiraishi A."/>
            <person name="Nakayama K."/>
            <person name="Satake H."/>
        </authorList>
    </citation>
    <scope>NUCLEOTIDE SEQUENCE</scope>
</reference>
<proteinExistence type="predicted"/>
<sequence length="83" mass="9396">MVVVGETAFGRPLKRLAIECNWPSKRHSETEHACLIEVVEDVSGKTLTKNDFSLSISHLKFVFLFTEFIIKFQSLVQGHSTES</sequence>
<evidence type="ECO:0000313" key="2">
    <source>
        <dbReference type="Proteomes" id="UP001151760"/>
    </source>
</evidence>
<protein>
    <submittedName>
        <fullName evidence="1">Uncharacterized protein</fullName>
    </submittedName>
</protein>
<name>A0ABQ4Z3E8_9ASTR</name>
<reference evidence="1" key="2">
    <citation type="submission" date="2022-01" db="EMBL/GenBank/DDBJ databases">
        <authorList>
            <person name="Yamashiro T."/>
            <person name="Shiraishi A."/>
            <person name="Satake H."/>
            <person name="Nakayama K."/>
        </authorList>
    </citation>
    <scope>NUCLEOTIDE SEQUENCE</scope>
</reference>
<dbReference type="Proteomes" id="UP001151760">
    <property type="component" value="Unassembled WGS sequence"/>
</dbReference>
<evidence type="ECO:0000313" key="1">
    <source>
        <dbReference type="EMBL" id="GJS84276.1"/>
    </source>
</evidence>
<gene>
    <name evidence="1" type="ORF">Tco_0750817</name>
</gene>
<accession>A0ABQ4Z3E8</accession>
<organism evidence="1 2">
    <name type="scientific">Tanacetum coccineum</name>
    <dbReference type="NCBI Taxonomy" id="301880"/>
    <lineage>
        <taxon>Eukaryota</taxon>
        <taxon>Viridiplantae</taxon>
        <taxon>Streptophyta</taxon>
        <taxon>Embryophyta</taxon>
        <taxon>Tracheophyta</taxon>
        <taxon>Spermatophyta</taxon>
        <taxon>Magnoliopsida</taxon>
        <taxon>eudicotyledons</taxon>
        <taxon>Gunneridae</taxon>
        <taxon>Pentapetalae</taxon>
        <taxon>asterids</taxon>
        <taxon>campanulids</taxon>
        <taxon>Asterales</taxon>
        <taxon>Asteraceae</taxon>
        <taxon>Asteroideae</taxon>
        <taxon>Anthemideae</taxon>
        <taxon>Anthemidinae</taxon>
        <taxon>Tanacetum</taxon>
    </lineage>
</organism>
<comment type="caution">
    <text evidence="1">The sequence shown here is derived from an EMBL/GenBank/DDBJ whole genome shotgun (WGS) entry which is preliminary data.</text>
</comment>
<dbReference type="EMBL" id="BQNB010010962">
    <property type="protein sequence ID" value="GJS84276.1"/>
    <property type="molecule type" value="Genomic_DNA"/>
</dbReference>